<evidence type="ECO:0000256" key="5">
    <source>
        <dbReference type="ARBA" id="ARBA00022617"/>
    </source>
</evidence>
<evidence type="ECO:0000256" key="13">
    <source>
        <dbReference type="SAM" id="Phobius"/>
    </source>
</evidence>
<dbReference type="Pfam" id="PF01292">
    <property type="entry name" value="Ni_hydr_CYTB"/>
    <property type="match status" value="1"/>
</dbReference>
<dbReference type="EMBL" id="FOPU01000015">
    <property type="protein sequence ID" value="SFH49921.1"/>
    <property type="molecule type" value="Genomic_DNA"/>
</dbReference>
<evidence type="ECO:0000256" key="8">
    <source>
        <dbReference type="ARBA" id="ARBA00022982"/>
    </source>
</evidence>
<reference evidence="15 16" key="1">
    <citation type="submission" date="2016-10" db="EMBL/GenBank/DDBJ databases">
        <authorList>
            <person name="de Groot N.N."/>
        </authorList>
    </citation>
    <scope>NUCLEOTIDE SEQUENCE [LARGE SCALE GENOMIC DNA]</scope>
    <source>
        <strain evidence="15 16">DSM 8537</strain>
    </source>
</reference>
<dbReference type="InterPro" id="IPR036761">
    <property type="entry name" value="TTHA0802/YceI-like_sf"/>
</dbReference>
<dbReference type="Gene3D" id="2.40.128.110">
    <property type="entry name" value="Lipid/polyisoprenoid-binding, YceI-like"/>
    <property type="match status" value="1"/>
</dbReference>
<dbReference type="InterPro" id="IPR007372">
    <property type="entry name" value="Lipid/polyisoprenoid-bd_YceI"/>
</dbReference>
<dbReference type="Proteomes" id="UP000183635">
    <property type="component" value="Unassembled WGS sequence"/>
</dbReference>
<dbReference type="STRING" id="34004.SAMN04488021_11541"/>
<keyword evidence="4" id="KW-1003">Cell membrane</keyword>
<comment type="cofactor">
    <cofactor evidence="1">
        <name>heme b</name>
        <dbReference type="ChEBI" id="CHEBI:60344"/>
    </cofactor>
</comment>
<comment type="similarity">
    <text evidence="12">Belongs to the cytochrome b561 family.</text>
</comment>
<dbReference type="GO" id="GO:0020037">
    <property type="term" value="F:heme binding"/>
    <property type="evidence" value="ECO:0007669"/>
    <property type="project" value="TreeGrafter"/>
</dbReference>
<feature type="transmembrane region" description="Helical" evidence="13">
    <location>
        <begin position="55"/>
        <end position="75"/>
    </location>
</feature>
<feature type="transmembrane region" description="Helical" evidence="13">
    <location>
        <begin position="153"/>
        <end position="174"/>
    </location>
</feature>
<dbReference type="OrthoDB" id="1247465at2"/>
<evidence type="ECO:0000256" key="1">
    <source>
        <dbReference type="ARBA" id="ARBA00001970"/>
    </source>
</evidence>
<gene>
    <name evidence="15" type="ORF">SAMN04488021_11541</name>
</gene>
<protein>
    <submittedName>
        <fullName evidence="15">Cytochrome b561</fullName>
    </submittedName>
</protein>
<dbReference type="GO" id="GO:0005886">
    <property type="term" value="C:plasma membrane"/>
    <property type="evidence" value="ECO:0007669"/>
    <property type="project" value="UniProtKB-SubCell"/>
</dbReference>
<evidence type="ECO:0000256" key="4">
    <source>
        <dbReference type="ARBA" id="ARBA00022475"/>
    </source>
</evidence>
<feature type="transmembrane region" description="Helical" evidence="13">
    <location>
        <begin position="12"/>
        <end position="35"/>
    </location>
</feature>
<evidence type="ECO:0000256" key="11">
    <source>
        <dbReference type="ARBA" id="ARBA00023136"/>
    </source>
</evidence>
<keyword evidence="10" id="KW-0408">Iron</keyword>
<dbReference type="RefSeq" id="WP_074967746.1">
    <property type="nucleotide sequence ID" value="NZ_CBCRYP010000015.1"/>
</dbReference>
<proteinExistence type="inferred from homology"/>
<evidence type="ECO:0000256" key="6">
    <source>
        <dbReference type="ARBA" id="ARBA00022692"/>
    </source>
</evidence>
<dbReference type="InterPro" id="IPR052168">
    <property type="entry name" value="Cytochrome_b561_oxidase"/>
</dbReference>
<dbReference type="SMART" id="SM00867">
    <property type="entry name" value="YceI"/>
    <property type="match status" value="1"/>
</dbReference>
<evidence type="ECO:0000256" key="12">
    <source>
        <dbReference type="ARBA" id="ARBA00037975"/>
    </source>
</evidence>
<dbReference type="GO" id="GO:0022904">
    <property type="term" value="P:respiratory electron transport chain"/>
    <property type="evidence" value="ECO:0007669"/>
    <property type="project" value="InterPro"/>
</dbReference>
<dbReference type="GO" id="GO:0046872">
    <property type="term" value="F:metal ion binding"/>
    <property type="evidence" value="ECO:0007669"/>
    <property type="project" value="UniProtKB-KW"/>
</dbReference>
<comment type="subcellular location">
    <subcellularLocation>
        <location evidence="2">Cell membrane</location>
        <topology evidence="2">Multi-pass membrane protein</topology>
    </subcellularLocation>
</comment>
<keyword evidence="8" id="KW-0249">Electron transport</keyword>
<organism evidence="15 16">
    <name type="scientific">Paracoccus aminovorans</name>
    <dbReference type="NCBI Taxonomy" id="34004"/>
    <lineage>
        <taxon>Bacteria</taxon>
        <taxon>Pseudomonadati</taxon>
        <taxon>Pseudomonadota</taxon>
        <taxon>Alphaproteobacteria</taxon>
        <taxon>Rhodobacterales</taxon>
        <taxon>Paracoccaceae</taxon>
        <taxon>Paracoccus</taxon>
    </lineage>
</organism>
<evidence type="ECO:0000259" key="14">
    <source>
        <dbReference type="SMART" id="SM00867"/>
    </source>
</evidence>
<keyword evidence="7" id="KW-0479">Metal-binding</keyword>
<evidence type="ECO:0000256" key="7">
    <source>
        <dbReference type="ARBA" id="ARBA00022723"/>
    </source>
</evidence>
<keyword evidence="3" id="KW-0813">Transport</keyword>
<evidence type="ECO:0000256" key="3">
    <source>
        <dbReference type="ARBA" id="ARBA00022448"/>
    </source>
</evidence>
<evidence type="ECO:0000256" key="9">
    <source>
        <dbReference type="ARBA" id="ARBA00022989"/>
    </source>
</evidence>
<keyword evidence="6 13" id="KW-0812">Transmembrane</keyword>
<dbReference type="AlphaFoldDB" id="A0A1I3AKQ5"/>
<dbReference type="PANTHER" id="PTHR30529">
    <property type="entry name" value="CYTOCHROME B561"/>
    <property type="match status" value="1"/>
</dbReference>
<keyword evidence="11 13" id="KW-0472">Membrane</keyword>
<dbReference type="SUPFAM" id="SSF101874">
    <property type="entry name" value="YceI-like"/>
    <property type="match status" value="1"/>
</dbReference>
<keyword evidence="9 13" id="KW-1133">Transmembrane helix</keyword>
<feature type="transmembrane region" description="Helical" evidence="13">
    <location>
        <begin position="96"/>
        <end position="115"/>
    </location>
</feature>
<dbReference type="InterPro" id="IPR016174">
    <property type="entry name" value="Di-haem_cyt_TM"/>
</dbReference>
<keyword evidence="5" id="KW-0349">Heme</keyword>
<evidence type="ECO:0000256" key="10">
    <source>
        <dbReference type="ARBA" id="ARBA00023004"/>
    </source>
</evidence>
<dbReference type="Pfam" id="PF04264">
    <property type="entry name" value="YceI"/>
    <property type="match status" value="1"/>
</dbReference>
<name>A0A1I3AKQ5_9RHOB</name>
<dbReference type="InterPro" id="IPR011577">
    <property type="entry name" value="Cyt_b561_bac/Ni-Hgenase"/>
</dbReference>
<dbReference type="GO" id="GO:0009055">
    <property type="term" value="F:electron transfer activity"/>
    <property type="evidence" value="ECO:0007669"/>
    <property type="project" value="InterPro"/>
</dbReference>
<dbReference type="Gene3D" id="1.20.950.20">
    <property type="entry name" value="Transmembrane di-heme cytochromes, Chain C"/>
    <property type="match status" value="1"/>
</dbReference>
<feature type="domain" description="Lipid/polyisoprenoid-binding YceI-like" evidence="14">
    <location>
        <begin position="244"/>
        <end position="396"/>
    </location>
</feature>
<sequence>MQASNSTRAYGWVARLFHWSIAVLILAAIVLGLYAGSLPHGTQEQMQAVFSAFSTHKTVGIAVLLLAALRILWTLTQKKPRPLHPGRRLETLLADVVHWALWIGMVIMPLTGWLLHSAAPGEFSRILWPLAQRLPGVPEDAALAERFAAFHELGWWVLAGLIALHVAGALKHALIDRDGTMARMAGDPGRAPEPPAAPASMLPHVLAALAGLAIWGATAAVSATLGAEEEPAPAAQIGQAAASGWAVQQGSLGIEVKQAGSTVAGQFGTWEARIDYDPDSRTGHVAATVDITSLALGSVSDSAKGPDFLNAAAHPTATFDADIRPEGEGHVARGQLTIAGKSVEAALPFDLVLDGDTATAKGRMQVDRRDFGIGAGYADESTVGFAVGISVDLTAKRQ</sequence>
<evidence type="ECO:0000313" key="15">
    <source>
        <dbReference type="EMBL" id="SFH49921.1"/>
    </source>
</evidence>
<dbReference type="SUPFAM" id="SSF81342">
    <property type="entry name" value="Transmembrane di-heme cytochromes"/>
    <property type="match status" value="1"/>
</dbReference>
<dbReference type="PANTHER" id="PTHR30529:SF7">
    <property type="entry name" value="CYTOCHROME B561 BACTERIAL_NI-HYDROGENASE DOMAIN-CONTAINING PROTEIN"/>
    <property type="match status" value="1"/>
</dbReference>
<evidence type="ECO:0000313" key="16">
    <source>
        <dbReference type="Proteomes" id="UP000183635"/>
    </source>
</evidence>
<keyword evidence="16" id="KW-1185">Reference proteome</keyword>
<evidence type="ECO:0000256" key="2">
    <source>
        <dbReference type="ARBA" id="ARBA00004651"/>
    </source>
</evidence>
<accession>A0A1I3AKQ5</accession>